<dbReference type="AlphaFoldDB" id="A0A813LPP2"/>
<evidence type="ECO:0000313" key="2">
    <source>
        <dbReference type="EMBL" id="CAE8728876.1"/>
    </source>
</evidence>
<evidence type="ECO:0000313" key="3">
    <source>
        <dbReference type="Proteomes" id="UP000626109"/>
    </source>
</evidence>
<accession>A0A813LPP2</accession>
<organism evidence="2 3">
    <name type="scientific">Polarella glacialis</name>
    <name type="common">Dinoflagellate</name>
    <dbReference type="NCBI Taxonomy" id="89957"/>
    <lineage>
        <taxon>Eukaryota</taxon>
        <taxon>Sar</taxon>
        <taxon>Alveolata</taxon>
        <taxon>Dinophyceae</taxon>
        <taxon>Suessiales</taxon>
        <taxon>Suessiaceae</taxon>
        <taxon>Polarella</taxon>
    </lineage>
</organism>
<dbReference type="EMBL" id="CAJNNW010035616">
    <property type="protein sequence ID" value="CAE8728876.1"/>
    <property type="molecule type" value="Genomic_DNA"/>
</dbReference>
<reference evidence="2" key="1">
    <citation type="submission" date="2021-02" db="EMBL/GenBank/DDBJ databases">
        <authorList>
            <person name="Dougan E. K."/>
            <person name="Rhodes N."/>
            <person name="Thang M."/>
            <person name="Chan C."/>
        </authorList>
    </citation>
    <scope>NUCLEOTIDE SEQUENCE</scope>
</reference>
<protein>
    <recommendedName>
        <fullName evidence="4">Secreted protein</fullName>
    </recommendedName>
</protein>
<dbReference type="PROSITE" id="PS51257">
    <property type="entry name" value="PROKAR_LIPOPROTEIN"/>
    <property type="match status" value="1"/>
</dbReference>
<feature type="chain" id="PRO_5032646886" description="Secreted protein" evidence="1">
    <location>
        <begin position="25"/>
        <end position="101"/>
    </location>
</feature>
<feature type="signal peptide" evidence="1">
    <location>
        <begin position="1"/>
        <end position="24"/>
    </location>
</feature>
<proteinExistence type="predicted"/>
<name>A0A813LPP2_POLGL</name>
<keyword evidence="1" id="KW-0732">Signal</keyword>
<comment type="caution">
    <text evidence="2">The sequence shown here is derived from an EMBL/GenBank/DDBJ whole genome shotgun (WGS) entry which is preliminary data.</text>
</comment>
<evidence type="ECO:0008006" key="4">
    <source>
        <dbReference type="Google" id="ProtNLM"/>
    </source>
</evidence>
<dbReference type="Proteomes" id="UP000626109">
    <property type="component" value="Unassembled WGS sequence"/>
</dbReference>
<sequence>MDKLYLRCQHYTARVVFLLMLGCACEYFKLGPDNDDFCCRVNYECVCLLSCCVTKANQQRNKLAQQESPCVGVLLSRFSRCVAQYKYKCNTKGPKHKTIAV</sequence>
<evidence type="ECO:0000256" key="1">
    <source>
        <dbReference type="SAM" id="SignalP"/>
    </source>
</evidence>
<gene>
    <name evidence="2" type="ORF">PGLA2088_LOCUS45260</name>
</gene>